<keyword evidence="7" id="KW-1185">Reference proteome</keyword>
<dbReference type="Gene3D" id="1.10.1400.10">
    <property type="match status" value="1"/>
</dbReference>
<dbReference type="Gene3D" id="3.30.1330.60">
    <property type="entry name" value="OmpA-like domain"/>
    <property type="match status" value="1"/>
</dbReference>
<dbReference type="InterPro" id="IPR006665">
    <property type="entry name" value="OmpA-like"/>
</dbReference>
<gene>
    <name evidence="6" type="primary">acyII</name>
    <name evidence="6" type="ORF">SPIL2461_LOCUS106</name>
</gene>
<dbReference type="PROSITE" id="PS51123">
    <property type="entry name" value="OMPA_2"/>
    <property type="match status" value="1"/>
</dbReference>
<reference evidence="6" key="1">
    <citation type="submission" date="2021-02" db="EMBL/GenBank/DDBJ databases">
        <authorList>
            <person name="Dougan E. K."/>
            <person name="Rhodes N."/>
            <person name="Thang M."/>
            <person name="Chan C."/>
        </authorList>
    </citation>
    <scope>NUCLEOTIDE SEQUENCE</scope>
</reference>
<keyword evidence="2" id="KW-0378">Hydrolase</keyword>
<proteinExistence type="inferred from homology"/>
<dbReference type="Proteomes" id="UP000649617">
    <property type="component" value="Unassembled WGS sequence"/>
</dbReference>
<dbReference type="Gene3D" id="1.10.439.10">
    <property type="entry name" value="Penicillin Amidohydrolase, domain 1"/>
    <property type="match status" value="1"/>
</dbReference>
<dbReference type="PANTHER" id="PTHR34218:SF4">
    <property type="entry name" value="ACYL-HOMOSERINE LACTONE ACYLASE QUIP"/>
    <property type="match status" value="1"/>
</dbReference>
<keyword evidence="3" id="KW-0865">Zymogen</keyword>
<evidence type="ECO:0000313" key="7">
    <source>
        <dbReference type="Proteomes" id="UP000649617"/>
    </source>
</evidence>
<dbReference type="GO" id="GO:0016811">
    <property type="term" value="F:hydrolase activity, acting on carbon-nitrogen (but not peptide) bonds, in linear amides"/>
    <property type="evidence" value="ECO:0007669"/>
    <property type="project" value="InterPro"/>
</dbReference>
<evidence type="ECO:0000256" key="2">
    <source>
        <dbReference type="ARBA" id="ARBA00022801"/>
    </source>
</evidence>
<dbReference type="EMBL" id="CAJNIZ010000001">
    <property type="protein sequence ID" value="CAE7149274.1"/>
    <property type="molecule type" value="Genomic_DNA"/>
</dbReference>
<dbReference type="AlphaFoldDB" id="A0A812IKX3"/>
<evidence type="ECO:0000256" key="1">
    <source>
        <dbReference type="ARBA" id="ARBA00006586"/>
    </source>
</evidence>
<dbReference type="InterPro" id="IPR029055">
    <property type="entry name" value="Ntn_hydrolases_N"/>
</dbReference>
<accession>A0A812IKX3</accession>
<keyword evidence="4" id="KW-0732">Signal</keyword>
<dbReference type="InterPro" id="IPR036737">
    <property type="entry name" value="OmpA-like_sf"/>
</dbReference>
<name>A0A812IKX3_SYMPI</name>
<feature type="chain" id="PRO_5032903423" evidence="4">
    <location>
        <begin position="21"/>
        <end position="999"/>
    </location>
</feature>
<dbReference type="SUPFAM" id="SSF56235">
    <property type="entry name" value="N-terminal nucleophile aminohydrolases (Ntn hydrolases)"/>
    <property type="match status" value="1"/>
</dbReference>
<evidence type="ECO:0000259" key="5">
    <source>
        <dbReference type="PROSITE" id="PS51123"/>
    </source>
</evidence>
<dbReference type="OrthoDB" id="311470at2759"/>
<dbReference type="InterPro" id="IPR023343">
    <property type="entry name" value="Penicillin_amidase_dom1"/>
</dbReference>
<dbReference type="InterPro" id="IPR002692">
    <property type="entry name" value="S45"/>
</dbReference>
<evidence type="ECO:0000256" key="3">
    <source>
        <dbReference type="ARBA" id="ARBA00023145"/>
    </source>
</evidence>
<dbReference type="InterPro" id="IPR043147">
    <property type="entry name" value="Penicillin_amidase_A-knob"/>
</dbReference>
<dbReference type="CDD" id="cd03747">
    <property type="entry name" value="Ntn_PGA_like"/>
    <property type="match status" value="1"/>
</dbReference>
<comment type="similarity">
    <text evidence="1">Belongs to the peptidase S45 family.</text>
</comment>
<feature type="domain" description="OmpA-like" evidence="5">
    <location>
        <begin position="915"/>
        <end position="999"/>
    </location>
</feature>
<dbReference type="Pfam" id="PF00691">
    <property type="entry name" value="OmpA"/>
    <property type="match status" value="1"/>
</dbReference>
<protein>
    <submittedName>
        <fullName evidence="6">AcyII protein</fullName>
    </submittedName>
</protein>
<dbReference type="InterPro" id="IPR043146">
    <property type="entry name" value="Penicillin_amidase_N_B-knob"/>
</dbReference>
<evidence type="ECO:0000313" key="6">
    <source>
        <dbReference type="EMBL" id="CAE7149274.1"/>
    </source>
</evidence>
<dbReference type="GO" id="GO:0017000">
    <property type="term" value="P:antibiotic biosynthetic process"/>
    <property type="evidence" value="ECO:0007669"/>
    <property type="project" value="InterPro"/>
</dbReference>
<dbReference type="Gene3D" id="3.60.20.10">
    <property type="entry name" value="Glutamine Phosphoribosylpyrophosphate, subunit 1, domain 1"/>
    <property type="match status" value="1"/>
</dbReference>
<dbReference type="Pfam" id="PF01804">
    <property type="entry name" value="Penicil_amidase"/>
    <property type="match status" value="1"/>
</dbReference>
<dbReference type="Gene3D" id="2.30.120.10">
    <property type="match status" value="1"/>
</dbReference>
<sequence length="999" mass="112375">MSIARFLIIPFSFFSFFAYGLDKDATYRVDGLQKPAEIIVDTYGVPHIYAADHYDVFFVQGFNAARDRLWQIDLWRKRGLGELASALGEEYVAQDSAARLFLYRDDMYTEWLAYGNDAKRITEAFTAGINAFVALTEKQPELLPPEFNLLGYKPDRWQPADVVRIRSNGLWRNVTTEVWRAQLACQNQLDLAAQWKQLEPSWTTTIPQGLDPCVIPDNVLEKYTLAKAPVVFDQAVTTAIALQDEGDHSLGSNNWVVAPERTATGRPILADDPHRGHATPSLRYIAHLVGPGIDVIGAGEPALPGISIGHNQQIAFGLTIFPIDQEDLYVYEKTAEGYRYQGRSEPFIEVVEAIHVRDNPSQEVTLRFTRHGPVVAETKTHAFVVRAAWLEPGMSPYFGSIEYMRAQNWREFEAALNRWGAPAENQVYADTDGNIGYKPAGRFPVRVNWDGLMPVPGNGRFEWQGYFDMDVLPVEYNPARGFTGTANSMNLPPDYPINDYKIGFEWSSPWRYKRLWELLETQEKHSMADSINLQRDYTSVLARRILALLPKLADQPQGKLLSKWDHVLSPDSAAAALWNVWYTRHLVPALAEALAGSRAVPDNPLDPLTVLEMLKTPAGQSTAYASLAAAVTETQTLLGDEPRQWQWGDLHRIKFQHPLYDQAPPALQAQMKITDYPRGGNANTTNNTGYRGAGFDVASGASFRMVVDVGNWDNAFATNVSYETLTFIDSDGYSYVNYATTRSDVNSYTVFLDKAENLGDYLYINPNQYQFDDSEPSFNQLKFDQGSYATISQGSYINTHQPEKSALQVEADGTYRLRTWDGTKQTNGHYGIWNTPDPFARFAAAWVFPAQFEVTGYHSNREGEWVQRGNTLAFFTNDANNLAFEFTYRRRSQPAFSALMAQLKDNQAVAVEQQGNGLKVTLTNEILFASGSADLSDTGRELLKNVVSNLSHREAYSFIVEGHTDNVPIRGQLQRLYPTNWELSAKRAGFWCLQTTCAE</sequence>
<dbReference type="SUPFAM" id="SSF103088">
    <property type="entry name" value="OmpA-like"/>
    <property type="match status" value="1"/>
</dbReference>
<dbReference type="PANTHER" id="PTHR34218">
    <property type="entry name" value="PEPTIDASE S45 PENICILLIN AMIDASE"/>
    <property type="match status" value="1"/>
</dbReference>
<feature type="signal peptide" evidence="4">
    <location>
        <begin position="1"/>
        <end position="20"/>
    </location>
</feature>
<organism evidence="6 7">
    <name type="scientific">Symbiodinium pilosum</name>
    <name type="common">Dinoflagellate</name>
    <dbReference type="NCBI Taxonomy" id="2952"/>
    <lineage>
        <taxon>Eukaryota</taxon>
        <taxon>Sar</taxon>
        <taxon>Alveolata</taxon>
        <taxon>Dinophyceae</taxon>
        <taxon>Suessiales</taxon>
        <taxon>Symbiodiniaceae</taxon>
        <taxon>Symbiodinium</taxon>
    </lineage>
</organism>
<comment type="caution">
    <text evidence="6">The sequence shown here is derived from an EMBL/GenBank/DDBJ whole genome shotgun (WGS) entry which is preliminary data.</text>
</comment>
<evidence type="ECO:0000256" key="4">
    <source>
        <dbReference type="SAM" id="SignalP"/>
    </source>
</evidence>